<name>A0ABZ2HK20_9RHOB</name>
<evidence type="ECO:0000313" key="6">
    <source>
        <dbReference type="EMBL" id="WWR46276.1"/>
    </source>
</evidence>
<sequence length="317" mass="34304">MVGDTSPWLARFPVTLFTTVMGMSGMTLALAEGERVLDLAHGMSTFSALITVAIFGLVTVGYTLKTIRHTSAVKAEWNHPVSLAFFPAISISLLLLAAVALPWSEPISRGIWITGAALQLVLTLAVISSWIGSRAFVHGHLTPAWFVPAVGNVIAPLAGAQLGYIEISWFFLSIGLLFWIVLLAMVINRLVFHDPLPERLQPTLVILIAPPAIGFLGWTSLNPGLDPMARILMNSALFFLIVVMVQLPTILRLPFSLSFWALSFPLAAATTASLRFSTLSGSMFHLWLGLVLLVILTLTLLVLLYKTLKSLASGSAF</sequence>
<keyword evidence="3 5" id="KW-1133">Transmembrane helix</keyword>
<feature type="transmembrane region" description="Helical" evidence="5">
    <location>
        <begin position="83"/>
        <end position="104"/>
    </location>
</feature>
<reference evidence="6 7" key="1">
    <citation type="submission" date="2023-10" db="EMBL/GenBank/DDBJ databases">
        <title>Roseovarius strain S88 nov., isolated from a marine algae.</title>
        <authorList>
            <person name="Lee M.W."/>
            <person name="Lee J.K."/>
            <person name="Kim J.M."/>
            <person name="Choi D.G."/>
            <person name="Baek J.H."/>
            <person name="Bayburt H."/>
            <person name="Jung J.J."/>
            <person name="Han D.M."/>
            <person name="Jeon C.O."/>
        </authorList>
    </citation>
    <scope>NUCLEOTIDE SEQUENCE [LARGE SCALE GENOMIC DNA]</scope>
    <source>
        <strain evidence="6 7">S88</strain>
    </source>
</reference>
<feature type="transmembrane region" description="Helical" evidence="5">
    <location>
        <begin position="43"/>
        <end position="62"/>
    </location>
</feature>
<feature type="transmembrane region" description="Helical" evidence="5">
    <location>
        <begin position="284"/>
        <end position="305"/>
    </location>
</feature>
<organism evidence="6 7">
    <name type="scientific">Roseovarius phycicola</name>
    <dbReference type="NCBI Taxonomy" id="3080976"/>
    <lineage>
        <taxon>Bacteria</taxon>
        <taxon>Pseudomonadati</taxon>
        <taxon>Pseudomonadota</taxon>
        <taxon>Alphaproteobacteria</taxon>
        <taxon>Rhodobacterales</taxon>
        <taxon>Roseobacteraceae</taxon>
        <taxon>Roseovarius</taxon>
    </lineage>
</organism>
<evidence type="ECO:0000256" key="2">
    <source>
        <dbReference type="ARBA" id="ARBA00022692"/>
    </source>
</evidence>
<feature type="transmembrane region" description="Helical" evidence="5">
    <location>
        <begin position="257"/>
        <end position="278"/>
    </location>
</feature>
<comment type="subcellular location">
    <subcellularLocation>
        <location evidence="1">Membrane</location>
        <topology evidence="1">Multi-pass membrane protein</topology>
    </subcellularLocation>
</comment>
<keyword evidence="7" id="KW-1185">Reference proteome</keyword>
<protein>
    <submittedName>
        <fullName evidence="6">SLAC1 anion channel family protein</fullName>
    </submittedName>
</protein>
<keyword evidence="4 5" id="KW-0472">Membrane</keyword>
<dbReference type="Pfam" id="PF03595">
    <property type="entry name" value="SLAC1"/>
    <property type="match status" value="1"/>
</dbReference>
<feature type="transmembrane region" description="Helical" evidence="5">
    <location>
        <begin position="110"/>
        <end position="132"/>
    </location>
</feature>
<evidence type="ECO:0000256" key="4">
    <source>
        <dbReference type="ARBA" id="ARBA00023136"/>
    </source>
</evidence>
<evidence type="ECO:0000256" key="3">
    <source>
        <dbReference type="ARBA" id="ARBA00022989"/>
    </source>
</evidence>
<keyword evidence="2 5" id="KW-0812">Transmembrane</keyword>
<accession>A0ABZ2HK20</accession>
<feature type="transmembrane region" description="Helical" evidence="5">
    <location>
        <begin position="204"/>
        <end position="221"/>
    </location>
</feature>
<proteinExistence type="predicted"/>
<dbReference type="InterPro" id="IPR052951">
    <property type="entry name" value="Tellurite_res_ion_channel"/>
</dbReference>
<dbReference type="InterPro" id="IPR004695">
    <property type="entry name" value="SLAC1/Mae1/Ssu1/TehA"/>
</dbReference>
<dbReference type="InterPro" id="IPR038665">
    <property type="entry name" value="Voltage-dep_anion_channel_sf"/>
</dbReference>
<dbReference type="PANTHER" id="PTHR37955">
    <property type="entry name" value="TELLURITE RESISTANCE PROTEIN TEHA"/>
    <property type="match status" value="1"/>
</dbReference>
<evidence type="ECO:0000256" key="5">
    <source>
        <dbReference type="SAM" id="Phobius"/>
    </source>
</evidence>
<dbReference type="RefSeq" id="WP_338549141.1">
    <property type="nucleotide sequence ID" value="NZ_CP146069.1"/>
</dbReference>
<dbReference type="Gene3D" id="1.50.10.150">
    <property type="entry name" value="Voltage-dependent anion channel"/>
    <property type="match status" value="1"/>
</dbReference>
<feature type="transmembrane region" description="Helical" evidence="5">
    <location>
        <begin position="144"/>
        <end position="164"/>
    </location>
</feature>
<dbReference type="CDD" id="cd09323">
    <property type="entry name" value="TDT_SLAC1_like"/>
    <property type="match status" value="1"/>
</dbReference>
<dbReference type="Proteomes" id="UP001364156">
    <property type="component" value="Chromosome"/>
</dbReference>
<gene>
    <name evidence="6" type="ORF">RZ517_16120</name>
</gene>
<evidence type="ECO:0000256" key="1">
    <source>
        <dbReference type="ARBA" id="ARBA00004141"/>
    </source>
</evidence>
<feature type="transmembrane region" description="Helical" evidence="5">
    <location>
        <begin position="227"/>
        <end position="245"/>
    </location>
</feature>
<feature type="transmembrane region" description="Helical" evidence="5">
    <location>
        <begin position="170"/>
        <end position="192"/>
    </location>
</feature>
<feature type="transmembrane region" description="Helical" evidence="5">
    <location>
        <begin position="12"/>
        <end position="31"/>
    </location>
</feature>
<dbReference type="PANTHER" id="PTHR37955:SF1">
    <property type="entry name" value="DEP DOMAIN-CONTAINING PROTEIN"/>
    <property type="match status" value="1"/>
</dbReference>
<dbReference type="EMBL" id="CP146069">
    <property type="protein sequence ID" value="WWR46276.1"/>
    <property type="molecule type" value="Genomic_DNA"/>
</dbReference>
<evidence type="ECO:0000313" key="7">
    <source>
        <dbReference type="Proteomes" id="UP001364156"/>
    </source>
</evidence>